<feature type="compositionally biased region" description="Gly residues" evidence="1">
    <location>
        <begin position="59"/>
        <end position="75"/>
    </location>
</feature>
<comment type="caution">
    <text evidence="2">The sequence shown here is derived from an EMBL/GenBank/DDBJ whole genome shotgun (WGS) entry which is preliminary data.</text>
</comment>
<evidence type="ECO:0000313" key="3">
    <source>
        <dbReference type="Proteomes" id="UP001551329"/>
    </source>
</evidence>
<dbReference type="EMBL" id="JBEZAE010000007">
    <property type="protein sequence ID" value="MEU7071400.1"/>
    <property type="molecule type" value="Genomic_DNA"/>
</dbReference>
<dbReference type="RefSeq" id="WP_358475260.1">
    <property type="nucleotide sequence ID" value="NZ_JBEZAE010000007.1"/>
</dbReference>
<feature type="compositionally biased region" description="Basic and acidic residues" evidence="1">
    <location>
        <begin position="28"/>
        <end position="47"/>
    </location>
</feature>
<feature type="compositionally biased region" description="Basic and acidic residues" evidence="1">
    <location>
        <begin position="1"/>
        <end position="11"/>
    </location>
</feature>
<keyword evidence="3" id="KW-1185">Reference proteome</keyword>
<organism evidence="2 3">
    <name type="scientific">Streptomyces narbonensis</name>
    <dbReference type="NCBI Taxonomy" id="67333"/>
    <lineage>
        <taxon>Bacteria</taxon>
        <taxon>Bacillati</taxon>
        <taxon>Actinomycetota</taxon>
        <taxon>Actinomycetes</taxon>
        <taxon>Kitasatosporales</taxon>
        <taxon>Streptomycetaceae</taxon>
        <taxon>Streptomyces</taxon>
    </lineage>
</organism>
<proteinExistence type="predicted"/>
<evidence type="ECO:0000313" key="2">
    <source>
        <dbReference type="EMBL" id="MEU7071400.1"/>
    </source>
</evidence>
<reference evidence="2 3" key="1">
    <citation type="submission" date="2024-06" db="EMBL/GenBank/DDBJ databases">
        <title>The Natural Products Discovery Center: Release of the First 8490 Sequenced Strains for Exploring Actinobacteria Biosynthetic Diversity.</title>
        <authorList>
            <person name="Kalkreuter E."/>
            <person name="Kautsar S.A."/>
            <person name="Yang D."/>
            <person name="Bader C.D."/>
            <person name="Teijaro C.N."/>
            <person name="Fluegel L."/>
            <person name="Davis C.M."/>
            <person name="Simpson J.R."/>
            <person name="Lauterbach L."/>
            <person name="Steele A.D."/>
            <person name="Gui C."/>
            <person name="Meng S."/>
            <person name="Li G."/>
            <person name="Viehrig K."/>
            <person name="Ye F."/>
            <person name="Su P."/>
            <person name="Kiefer A.F."/>
            <person name="Nichols A."/>
            <person name="Cepeda A.J."/>
            <person name="Yan W."/>
            <person name="Fan B."/>
            <person name="Jiang Y."/>
            <person name="Adhikari A."/>
            <person name="Zheng C.-J."/>
            <person name="Schuster L."/>
            <person name="Cowan T.M."/>
            <person name="Smanski M.J."/>
            <person name="Chevrette M.G."/>
            <person name="De Carvalho L.P.S."/>
            <person name="Shen B."/>
        </authorList>
    </citation>
    <scope>NUCLEOTIDE SEQUENCE [LARGE SCALE GENOMIC DNA]</scope>
    <source>
        <strain evidence="2 3">NPDC045974</strain>
    </source>
</reference>
<evidence type="ECO:0000256" key="1">
    <source>
        <dbReference type="SAM" id="MobiDB-lite"/>
    </source>
</evidence>
<gene>
    <name evidence="2" type="ORF">AB0A88_14820</name>
</gene>
<accession>A0ABV3CBB6</accession>
<dbReference type="Proteomes" id="UP001551329">
    <property type="component" value="Unassembled WGS sequence"/>
</dbReference>
<name>A0ABV3CBB6_9ACTN</name>
<feature type="compositionally biased region" description="Low complexity" evidence="1">
    <location>
        <begin position="162"/>
        <end position="177"/>
    </location>
</feature>
<feature type="compositionally biased region" description="Low complexity" evidence="1">
    <location>
        <begin position="189"/>
        <end position="198"/>
    </location>
</feature>
<feature type="region of interest" description="Disordered" evidence="1">
    <location>
        <begin position="1"/>
        <end position="205"/>
    </location>
</feature>
<feature type="compositionally biased region" description="Pro residues" evidence="1">
    <location>
        <begin position="142"/>
        <end position="161"/>
    </location>
</feature>
<protein>
    <submittedName>
        <fullName evidence="2">Uncharacterized protein</fullName>
    </submittedName>
</protein>
<feature type="compositionally biased region" description="Pro residues" evidence="1">
    <location>
        <begin position="122"/>
        <end position="133"/>
    </location>
</feature>
<sequence>MRHHETSERTTRAPGRRHHTDPTGEYPGRPEGRPESADRPQRSDRPQPADGPEPRTGQGRSGPGRPGPATTGGGTVRPPEHNPTVPPTPPRQPGVEEADGRGGPQHDQPQAGRPGHDRPRPGGSPSPPAPSPQVPAQRTPSAYPPAPPQTPPQPSAPPGPAPQAHGGHARHAAPAPQERSQGPDDGRAARPGAAGADAEGIPDLLGPAEEGEFLRRWHEVQGRFVDDPRQAVHAADVLVGDVMRTLADTFARHRHTLEGQWSQGLEADTESLRLALCQYRALFQRLLST</sequence>